<keyword evidence="4" id="KW-1185">Reference proteome</keyword>
<dbReference type="InterPro" id="IPR005064">
    <property type="entry name" value="BUG"/>
</dbReference>
<dbReference type="Gene3D" id="3.40.190.10">
    <property type="entry name" value="Periplasmic binding protein-like II"/>
    <property type="match status" value="1"/>
</dbReference>
<name>A0ABY1Q8L8_9BURK</name>
<evidence type="ECO:0000256" key="2">
    <source>
        <dbReference type="SAM" id="SignalP"/>
    </source>
</evidence>
<dbReference type="PANTHER" id="PTHR42928:SF5">
    <property type="entry name" value="BLR1237 PROTEIN"/>
    <property type="match status" value="1"/>
</dbReference>
<accession>A0ABY1Q8L8</accession>
<evidence type="ECO:0000313" key="3">
    <source>
        <dbReference type="EMBL" id="SMP62183.1"/>
    </source>
</evidence>
<sequence>MIPQKILGCLLALSAIASAPSARADDWPARPVHVIVAFAPGSTPDLLARMVSERLAQRLGKPVIVDNKPGASGNIGTDAVAKAAPDGYTLGVTISGPLAANTLLFKRLPYDPQTDIAPLTIAATQPSVLVVSPAMGAADMPALLARLRGNQGRFNYASMGTGSISHLAMAAVAARSGADIVHVPYPGSGQAVTSLLAGDTQVAVLPAAAVMPHVRAGKLKALAVATAKRSAILPDLPTLAESGLPDIQADAWMGFIAPAGTPEAILVRLQGDISQIVKSDEIRQKLQAQLMEPVGGTAAEFRATLQSDLARWQPVIRKNGIALD</sequence>
<comment type="similarity">
    <text evidence="1">Belongs to the UPF0065 (bug) family.</text>
</comment>
<dbReference type="RefSeq" id="WP_283442559.1">
    <property type="nucleotide sequence ID" value="NZ_FXUL01000008.1"/>
</dbReference>
<dbReference type="CDD" id="cd13578">
    <property type="entry name" value="PBP2_Bug27"/>
    <property type="match status" value="1"/>
</dbReference>
<dbReference type="InterPro" id="IPR042100">
    <property type="entry name" value="Bug_dom1"/>
</dbReference>
<dbReference type="PANTHER" id="PTHR42928">
    <property type="entry name" value="TRICARBOXYLATE-BINDING PROTEIN"/>
    <property type="match status" value="1"/>
</dbReference>
<keyword evidence="2" id="KW-0732">Signal</keyword>
<evidence type="ECO:0000313" key="4">
    <source>
        <dbReference type="Proteomes" id="UP001158049"/>
    </source>
</evidence>
<feature type="chain" id="PRO_5045738622" evidence="2">
    <location>
        <begin position="25"/>
        <end position="324"/>
    </location>
</feature>
<proteinExistence type="inferred from homology"/>
<reference evidence="3 4" key="1">
    <citation type="submission" date="2017-05" db="EMBL/GenBank/DDBJ databases">
        <authorList>
            <person name="Varghese N."/>
            <person name="Submissions S."/>
        </authorList>
    </citation>
    <scope>NUCLEOTIDE SEQUENCE [LARGE SCALE GENOMIC DNA]</scope>
    <source>
        <strain evidence="3 4">DSM 26001</strain>
    </source>
</reference>
<keyword evidence="3" id="KW-0675">Receptor</keyword>
<dbReference type="Gene3D" id="3.40.190.150">
    <property type="entry name" value="Bordetella uptake gene, domain 1"/>
    <property type="match status" value="1"/>
</dbReference>
<dbReference type="EMBL" id="FXUL01000008">
    <property type="protein sequence ID" value="SMP62183.1"/>
    <property type="molecule type" value="Genomic_DNA"/>
</dbReference>
<dbReference type="Pfam" id="PF03401">
    <property type="entry name" value="TctC"/>
    <property type="match status" value="1"/>
</dbReference>
<protein>
    <submittedName>
        <fullName evidence="3">Tripartite-type tricarboxylate transporter, receptor component TctC</fullName>
    </submittedName>
</protein>
<dbReference type="SUPFAM" id="SSF53850">
    <property type="entry name" value="Periplasmic binding protein-like II"/>
    <property type="match status" value="1"/>
</dbReference>
<evidence type="ECO:0000256" key="1">
    <source>
        <dbReference type="ARBA" id="ARBA00006987"/>
    </source>
</evidence>
<dbReference type="PIRSF" id="PIRSF017082">
    <property type="entry name" value="YflP"/>
    <property type="match status" value="1"/>
</dbReference>
<feature type="signal peptide" evidence="2">
    <location>
        <begin position="1"/>
        <end position="24"/>
    </location>
</feature>
<comment type="caution">
    <text evidence="3">The sequence shown here is derived from an EMBL/GenBank/DDBJ whole genome shotgun (WGS) entry which is preliminary data.</text>
</comment>
<gene>
    <name evidence="3" type="ORF">SAMN06295970_10854</name>
</gene>
<dbReference type="Proteomes" id="UP001158049">
    <property type="component" value="Unassembled WGS sequence"/>
</dbReference>
<organism evidence="3 4">
    <name type="scientific">Noviherbaspirillum suwonense</name>
    <dbReference type="NCBI Taxonomy" id="1224511"/>
    <lineage>
        <taxon>Bacteria</taxon>
        <taxon>Pseudomonadati</taxon>
        <taxon>Pseudomonadota</taxon>
        <taxon>Betaproteobacteria</taxon>
        <taxon>Burkholderiales</taxon>
        <taxon>Oxalobacteraceae</taxon>
        <taxon>Noviherbaspirillum</taxon>
    </lineage>
</organism>